<dbReference type="SUPFAM" id="SSF53448">
    <property type="entry name" value="Nucleotide-diphospho-sugar transferases"/>
    <property type="match status" value="1"/>
</dbReference>
<dbReference type="EMBL" id="JAANGI010000001">
    <property type="protein sequence ID" value="MBT8591765.1"/>
    <property type="molecule type" value="Genomic_DNA"/>
</dbReference>
<dbReference type="Proteomes" id="UP000762271">
    <property type="component" value="Unassembled WGS sequence"/>
</dbReference>
<dbReference type="Pfam" id="PF00535">
    <property type="entry name" value="Glycos_transf_2"/>
    <property type="match status" value="1"/>
</dbReference>
<comment type="caution">
    <text evidence="2">The sequence shown here is derived from an EMBL/GenBank/DDBJ whole genome shotgun (WGS) entry which is preliminary data.</text>
</comment>
<reference evidence="2" key="1">
    <citation type="journal article" date="2021" name="Genome Biol. Evol.">
        <title>Continental-Scale Gene Flow Prevents Allopatric Divergence of Pelagic Freshwater Bacteria.</title>
        <authorList>
            <person name="Hoetzinger M."/>
            <person name="Pitt A."/>
            <person name="Huemer A."/>
            <person name="Hahn M.W."/>
        </authorList>
    </citation>
    <scope>NUCLEOTIDE SEQUENCE</scope>
    <source>
        <strain evidence="2">AP-YLGG-20-G6</strain>
    </source>
</reference>
<evidence type="ECO:0000259" key="1">
    <source>
        <dbReference type="Pfam" id="PF00535"/>
    </source>
</evidence>
<dbReference type="GO" id="GO:0016758">
    <property type="term" value="F:hexosyltransferase activity"/>
    <property type="evidence" value="ECO:0007669"/>
    <property type="project" value="UniProtKB-ARBA"/>
</dbReference>
<dbReference type="AlphaFoldDB" id="A0AAE3CI20"/>
<sequence>MKKNICFINNFNNEKYIEACLDSVLNQSQSFDEVLVVDDCSTDGSLDIIQTFCRKYSIINLITKANEGQFSTFNVAASVLPDNAQIFFLDGDDIYPHDYLEASLKAIGRDRWDFAFCEQQRFLEHPPKSAIVNAVSAHYFTNTSALVRSRECWIGNPTSCLSLSTELFKKIFPYPHFQEKAFWADNLMIYAASILGAQKIYLPGLGIGWREHQNNYSRKIYSQNDVVRREKAISQAFSWFCQKYGISRYPSVTEFFNEYDALGKYWQKRLDLPSQYKMFNRLLRQQIKNIFA</sequence>
<evidence type="ECO:0000313" key="2">
    <source>
        <dbReference type="EMBL" id="MBT8591765.1"/>
    </source>
</evidence>
<dbReference type="InterPro" id="IPR001173">
    <property type="entry name" value="Glyco_trans_2-like"/>
</dbReference>
<protein>
    <submittedName>
        <fullName evidence="2">Glycosyltransferase</fullName>
    </submittedName>
</protein>
<proteinExistence type="predicted"/>
<accession>A0AAE3CI20</accession>
<dbReference type="Gene3D" id="3.90.550.10">
    <property type="entry name" value="Spore Coat Polysaccharide Biosynthesis Protein SpsA, Chain A"/>
    <property type="match status" value="1"/>
</dbReference>
<feature type="domain" description="Glycosyltransferase 2-like" evidence="1">
    <location>
        <begin position="8"/>
        <end position="126"/>
    </location>
</feature>
<evidence type="ECO:0000313" key="3">
    <source>
        <dbReference type="Proteomes" id="UP000762271"/>
    </source>
</evidence>
<gene>
    <name evidence="2" type="ORF">G6693_07500</name>
</gene>
<dbReference type="PANTHER" id="PTHR22916">
    <property type="entry name" value="GLYCOSYLTRANSFERASE"/>
    <property type="match status" value="1"/>
</dbReference>
<name>A0AAE3CI20_9BURK</name>
<dbReference type="InterPro" id="IPR029044">
    <property type="entry name" value="Nucleotide-diphossugar_trans"/>
</dbReference>
<organism evidence="2 3">
    <name type="scientific">Polynucleobacter paneuropaeus</name>
    <dbReference type="NCBI Taxonomy" id="2527775"/>
    <lineage>
        <taxon>Bacteria</taxon>
        <taxon>Pseudomonadati</taxon>
        <taxon>Pseudomonadota</taxon>
        <taxon>Betaproteobacteria</taxon>
        <taxon>Burkholderiales</taxon>
        <taxon>Burkholderiaceae</taxon>
        <taxon>Polynucleobacter</taxon>
    </lineage>
</organism>